<dbReference type="InterPro" id="IPR036277">
    <property type="entry name" value="SMC_hinge_sf"/>
</dbReference>
<dbReference type="SUPFAM" id="SSF75553">
    <property type="entry name" value="Smc hinge domain"/>
    <property type="match status" value="1"/>
</dbReference>
<feature type="coiled-coil region" evidence="7">
    <location>
        <begin position="682"/>
        <end position="782"/>
    </location>
</feature>
<evidence type="ECO:0000256" key="3">
    <source>
        <dbReference type="ARBA" id="ARBA00022741"/>
    </source>
</evidence>
<keyword evidence="5 7" id="KW-0175">Coiled coil</keyword>
<dbReference type="Proteomes" id="UP000002730">
    <property type="component" value="Chromosome"/>
</dbReference>
<dbReference type="Gene3D" id="3.40.50.300">
    <property type="entry name" value="P-loop containing nucleotide triphosphate hydrolases"/>
    <property type="match status" value="2"/>
</dbReference>
<dbReference type="Pfam" id="PF06470">
    <property type="entry name" value="SMC_hinge"/>
    <property type="match status" value="1"/>
</dbReference>
<evidence type="ECO:0000313" key="10">
    <source>
        <dbReference type="Proteomes" id="UP000002730"/>
    </source>
</evidence>
<comment type="function">
    <text evidence="7">Required for chromosome condensation and partitioning.</text>
</comment>
<feature type="coiled-coil region" evidence="7">
    <location>
        <begin position="346"/>
        <end position="380"/>
    </location>
</feature>
<organism evidence="9 10">
    <name type="scientific">Clostridium cellulovorans (strain ATCC 35296 / DSM 3052 / OCM 3 / 743B)</name>
    <dbReference type="NCBI Taxonomy" id="573061"/>
    <lineage>
        <taxon>Bacteria</taxon>
        <taxon>Bacillati</taxon>
        <taxon>Bacillota</taxon>
        <taxon>Clostridia</taxon>
        <taxon>Eubacteriales</taxon>
        <taxon>Clostridiaceae</taxon>
        <taxon>Clostridium</taxon>
    </lineage>
</organism>
<evidence type="ECO:0000256" key="2">
    <source>
        <dbReference type="ARBA" id="ARBA00022490"/>
    </source>
</evidence>
<dbReference type="HOGENOM" id="CLU_001042_2_2_9"/>
<keyword evidence="2 7" id="KW-0963">Cytoplasm</keyword>
<keyword evidence="6 7" id="KW-0238">DNA-binding</keyword>
<keyword evidence="10" id="KW-1185">Reference proteome</keyword>
<dbReference type="InterPro" id="IPR011890">
    <property type="entry name" value="SMC_prok"/>
</dbReference>
<protein>
    <recommendedName>
        <fullName evidence="7">Chromosome partition protein Smc</fullName>
    </recommendedName>
</protein>
<keyword evidence="3 7" id="KW-0547">Nucleotide-binding</keyword>
<dbReference type="EMBL" id="CP002160">
    <property type="protein sequence ID" value="ADL51643.1"/>
    <property type="molecule type" value="Genomic_DNA"/>
</dbReference>
<evidence type="ECO:0000256" key="1">
    <source>
        <dbReference type="ARBA" id="ARBA00004496"/>
    </source>
</evidence>
<dbReference type="Gene3D" id="3.30.70.1620">
    <property type="match status" value="1"/>
</dbReference>
<dbReference type="GO" id="GO:0007059">
    <property type="term" value="P:chromosome segregation"/>
    <property type="evidence" value="ECO:0007669"/>
    <property type="project" value="UniProtKB-UniRule"/>
</dbReference>
<dbReference type="FunFam" id="3.40.50.300:FF:000901">
    <property type="entry name" value="Chromosome partition protein Smc"/>
    <property type="match status" value="1"/>
</dbReference>
<feature type="coiled-coil region" evidence="7">
    <location>
        <begin position="437"/>
        <end position="516"/>
    </location>
</feature>
<dbReference type="AlphaFoldDB" id="D9SLC7"/>
<dbReference type="InterPro" id="IPR024704">
    <property type="entry name" value="SMC"/>
</dbReference>
<comment type="subunit">
    <text evidence="7">Homodimer.</text>
</comment>
<dbReference type="OrthoDB" id="9808768at2"/>
<dbReference type="InterPro" id="IPR027417">
    <property type="entry name" value="P-loop_NTPase"/>
</dbReference>
<comment type="subcellular location">
    <subcellularLocation>
        <location evidence="1 7">Cytoplasm</location>
    </subcellularLocation>
</comment>
<dbReference type="GO" id="GO:0005694">
    <property type="term" value="C:chromosome"/>
    <property type="evidence" value="ECO:0007669"/>
    <property type="project" value="InterPro"/>
</dbReference>
<keyword evidence="4 7" id="KW-0067">ATP-binding</keyword>
<evidence type="ECO:0000256" key="5">
    <source>
        <dbReference type="ARBA" id="ARBA00023054"/>
    </source>
</evidence>
<dbReference type="GO" id="GO:0006260">
    <property type="term" value="P:DNA replication"/>
    <property type="evidence" value="ECO:0007669"/>
    <property type="project" value="UniProtKB-UniRule"/>
</dbReference>
<feature type="coiled-coil region" evidence="7">
    <location>
        <begin position="167"/>
        <end position="201"/>
    </location>
</feature>
<dbReference type="KEGG" id="ccb:Clocel_1899"/>
<dbReference type="RefSeq" id="WP_010077140.1">
    <property type="nucleotide sequence ID" value="NC_014393.1"/>
</dbReference>
<dbReference type="GO" id="GO:0016887">
    <property type="term" value="F:ATP hydrolysis activity"/>
    <property type="evidence" value="ECO:0007669"/>
    <property type="project" value="InterPro"/>
</dbReference>
<dbReference type="GO" id="GO:0005737">
    <property type="term" value="C:cytoplasm"/>
    <property type="evidence" value="ECO:0007669"/>
    <property type="project" value="UniProtKB-SubCell"/>
</dbReference>
<dbReference type="CDD" id="cd03278">
    <property type="entry name" value="ABC_SMC_barmotin"/>
    <property type="match status" value="1"/>
</dbReference>
<dbReference type="SUPFAM" id="SSF52540">
    <property type="entry name" value="P-loop containing nucleoside triphosphate hydrolases"/>
    <property type="match status" value="2"/>
</dbReference>
<evidence type="ECO:0000256" key="7">
    <source>
        <dbReference type="HAMAP-Rule" id="MF_01894"/>
    </source>
</evidence>
<evidence type="ECO:0000256" key="4">
    <source>
        <dbReference type="ARBA" id="ARBA00022840"/>
    </source>
</evidence>
<gene>
    <name evidence="7" type="primary">smc</name>
    <name evidence="9" type="ordered locus">Clocel_1899</name>
</gene>
<dbReference type="eggNOG" id="COG1196">
    <property type="taxonomic scope" value="Bacteria"/>
</dbReference>
<dbReference type="InterPro" id="IPR010935">
    <property type="entry name" value="SMC_hinge"/>
</dbReference>
<feature type="coiled-coil region" evidence="7">
    <location>
        <begin position="231"/>
        <end position="310"/>
    </location>
</feature>
<accession>D9SLC7</accession>
<feature type="binding site" evidence="7">
    <location>
        <begin position="32"/>
        <end position="39"/>
    </location>
    <ligand>
        <name>ATP</name>
        <dbReference type="ChEBI" id="CHEBI:30616"/>
    </ligand>
</feature>
<dbReference type="Gene3D" id="1.20.1060.20">
    <property type="match status" value="1"/>
</dbReference>
<dbReference type="SMART" id="SM00968">
    <property type="entry name" value="SMC_hinge"/>
    <property type="match status" value="1"/>
</dbReference>
<sequence length="1191" mass="135539">MYLKAIELRGFKSFADKTEIELKDGITAIVGPNGSGKSNISDAIRWVLGEQSVKNLRGGKMEDVIFAGTAYRKPVGLAQVALILDNSDHGLPLDYSQVTISRRLFRSGDSEYYINNTKCRLKDIHELFMDTGIGKEGYSIISQGKIEALLSGSSDERRELLEEAAGIVKYKSRKNESEKKLNLTEQNIVRLNDILSTYEERLGPLEIESEKAKEFLKLSESLKNNEISLMIDSVEKIQSKLEVNKEALKQQEEALKEIYEDKSKLKDEQNKLIELQEELEKEVFKEREEFQKQNESREEVRAENILLEERISNSNVIAEKEVVEVENLRKKITDMQAISTQHSLDIKATDEKLKELTSAIENTEQEVQSVNDSISIQEVNIDKAKVEASDLDVKIFDFTSEIAVINNEIENVKLKNQGILASMESNENTIAINTNTKLALLKETEELKKKSLELEDQSFESKKNLSRLSRNLTIEEKDLKELTNEKTKGETNLSFLNKLEEQYEGYTKSVKNLMSHIKENRIDNLQGEVNVLGEVISVNRKYETAIEIAVGSGISNIISSTEKDAKKLIMHLKNNNLGRATFLPLDTIRSNVISVDKNIANMKGYLGIASELIEYEARFKKAIDFVFGRTLIAEELDAATAIAKASNYSYRIVTLQGEVVSPGGSLSGGSLYSKSLNIIGRKREIEDISDKLKEISDKLEDKKIKIENLRKEIALSDEEILNLTDKIHFNNIEKTKVEERVSALEKEILNVKKVVSTNREIVSKLKTELEEKQSLLNDKNESVLRFKNRKEQLKVFIEEEESKKQQVSKSISERKDMLTSYKIEEAKTIEALSSKKSSFESLKYEIEEISERIKTKENEIILSKSAIEAMKEKIKNNNNILESINSYIISKNKFFEEIEGKKLGFRERQKKVNDQLEIINDTINSREELKHRQEVAIAKSETEYENILNKLNEEFNLTLAEAYEYKVENLEVASVKDIIYSLKRQISSLGVVNVGAIEEYKEIKEKYTFMNNQREDLINAKDELMKVIEEMTEKMKEVFNENFEKLKVLFNETFQQLFKGGSGDLLINGDDVLLSPIEINVQPPGKKLQNINLMSGGEKGLSAIALLFAILKMKPTPFCILDEIEAALDDVNVSRYAEFLKKFSSNTQFIVITHRKGTMEASDVLYGVTMEEKGVSKIVSVDLTNNNMEAV</sequence>
<dbReference type="GO" id="GO:0007062">
    <property type="term" value="P:sister chromatid cohesion"/>
    <property type="evidence" value="ECO:0007669"/>
    <property type="project" value="InterPro"/>
</dbReference>
<dbReference type="HAMAP" id="MF_01894">
    <property type="entry name" value="Smc_prok"/>
    <property type="match status" value="1"/>
</dbReference>
<reference evidence="9 10" key="1">
    <citation type="submission" date="2010-08" db="EMBL/GenBank/DDBJ databases">
        <title>Complete sequence of Clostridium cellulovorans 743B.</title>
        <authorList>
            <consortium name="US DOE Joint Genome Institute"/>
            <person name="Lucas S."/>
            <person name="Copeland A."/>
            <person name="Lapidus A."/>
            <person name="Cheng J.-F."/>
            <person name="Bruce D."/>
            <person name="Goodwin L."/>
            <person name="Pitluck S."/>
            <person name="Chertkov O."/>
            <person name="Detter J.C."/>
            <person name="Han C."/>
            <person name="Tapia R."/>
            <person name="Land M."/>
            <person name="Hauser L."/>
            <person name="Chang Y.-J."/>
            <person name="Jeffries C."/>
            <person name="Kyrpides N."/>
            <person name="Ivanova N."/>
            <person name="Mikhailova N."/>
            <person name="Hemme C.L."/>
            <person name="Woyke T."/>
        </authorList>
    </citation>
    <scope>NUCLEOTIDE SEQUENCE [LARGE SCALE GENOMIC DNA]</scope>
    <source>
        <strain evidence="10">ATCC 35296 / DSM 3052 / OCM 3 / 743B</strain>
    </source>
</reference>
<proteinExistence type="inferred from homology"/>
<evidence type="ECO:0000256" key="6">
    <source>
        <dbReference type="ARBA" id="ARBA00023125"/>
    </source>
</evidence>
<dbReference type="PIRSF" id="PIRSF005719">
    <property type="entry name" value="SMC"/>
    <property type="match status" value="1"/>
</dbReference>
<dbReference type="STRING" id="573061.Clocel_1899"/>
<comment type="similarity">
    <text evidence="7">Belongs to the SMC family.</text>
</comment>
<dbReference type="GO" id="GO:0030261">
    <property type="term" value="P:chromosome condensation"/>
    <property type="evidence" value="ECO:0007669"/>
    <property type="project" value="InterPro"/>
</dbReference>
<name>D9SLC7_CLOC7</name>
<feature type="coiled-coil region" evidence="7">
    <location>
        <begin position="1000"/>
        <end position="1041"/>
    </location>
</feature>
<evidence type="ECO:0000313" key="9">
    <source>
        <dbReference type="EMBL" id="ADL51643.1"/>
    </source>
</evidence>
<feature type="domain" description="SMC hinge" evidence="8">
    <location>
        <begin position="526"/>
        <end position="643"/>
    </location>
</feature>
<dbReference type="InterPro" id="IPR003395">
    <property type="entry name" value="RecF/RecN/SMC_N"/>
</dbReference>
<evidence type="ECO:0000259" key="8">
    <source>
        <dbReference type="SMART" id="SM00968"/>
    </source>
</evidence>
<dbReference type="GO" id="GO:0003677">
    <property type="term" value="F:DNA binding"/>
    <property type="evidence" value="ECO:0007669"/>
    <property type="project" value="UniProtKB-UniRule"/>
</dbReference>
<dbReference type="FunFam" id="3.40.50.300:FF:000984">
    <property type="entry name" value="Chromosome partition protein Smc"/>
    <property type="match status" value="1"/>
</dbReference>
<comment type="domain">
    <text evidence="7">Contains large globular domains required for ATP hydrolysis at each terminus and a third globular domain forming a flexible hinge near the middle of the molecule. These domains are separated by coiled-coil structures.</text>
</comment>
<dbReference type="PANTHER" id="PTHR43977">
    <property type="entry name" value="STRUCTURAL MAINTENANCE OF CHROMOSOMES PROTEIN 3"/>
    <property type="match status" value="1"/>
</dbReference>
<dbReference type="Pfam" id="PF02463">
    <property type="entry name" value="SMC_N"/>
    <property type="match status" value="2"/>
</dbReference>
<dbReference type="NCBIfam" id="TIGR02168">
    <property type="entry name" value="SMC_prok_B"/>
    <property type="match status" value="1"/>
</dbReference>
<dbReference type="GO" id="GO:0005524">
    <property type="term" value="F:ATP binding"/>
    <property type="evidence" value="ECO:0007669"/>
    <property type="project" value="UniProtKB-UniRule"/>
</dbReference>